<name>A0A0C2DF30_9BACT</name>
<sequence length="313" mass="33275">MLAPILTYTLAGLLLAPAPSGAPPPPELIADEQPQSPKFTAALEHLAQVDTEISRTEDPLASADALIEALAALTNYAPEVAASPSARDLRQLARLNLARTYMLAGKDDLAIETMDETIREAMGDEVNAGMFGPSLSDLYQQRMAALDERGRATLVVTCARPCRVYINETAAAPDEPPSLPLGSYRVWIEDATEDLPRRRVLVNLSEAEQVYEVDYAPLPVPEAPAKPEPKPDRIMPRGAELALIVLGAGLTATGAVLVAGNKHLQVGPMIGGVLGLAVGAGMLTSGSIALTVDERKLARGTSHQATLSWNMRF</sequence>
<feature type="signal peptide" evidence="2">
    <location>
        <begin position="1"/>
        <end position="22"/>
    </location>
</feature>
<evidence type="ECO:0008006" key="5">
    <source>
        <dbReference type="Google" id="ProtNLM"/>
    </source>
</evidence>
<evidence type="ECO:0000256" key="1">
    <source>
        <dbReference type="SAM" id="Phobius"/>
    </source>
</evidence>
<dbReference type="AlphaFoldDB" id="A0A0C2DF30"/>
<keyword evidence="1" id="KW-0472">Membrane</keyword>
<keyword evidence="2" id="KW-0732">Signal</keyword>
<evidence type="ECO:0000313" key="4">
    <source>
        <dbReference type="Proteomes" id="UP000031599"/>
    </source>
</evidence>
<keyword evidence="1" id="KW-1133">Transmembrane helix</keyword>
<comment type="caution">
    <text evidence="3">The sequence shown here is derived from an EMBL/GenBank/DDBJ whole genome shotgun (WGS) entry which is preliminary data.</text>
</comment>
<protein>
    <recommendedName>
        <fullName evidence="5">PEGA domain-containing protein</fullName>
    </recommendedName>
</protein>
<organism evidence="3 4">
    <name type="scientific">Enhygromyxa salina</name>
    <dbReference type="NCBI Taxonomy" id="215803"/>
    <lineage>
        <taxon>Bacteria</taxon>
        <taxon>Pseudomonadati</taxon>
        <taxon>Myxococcota</taxon>
        <taxon>Polyangia</taxon>
        <taxon>Nannocystales</taxon>
        <taxon>Nannocystaceae</taxon>
        <taxon>Enhygromyxa</taxon>
    </lineage>
</organism>
<evidence type="ECO:0000313" key="3">
    <source>
        <dbReference type="EMBL" id="KIG18237.1"/>
    </source>
</evidence>
<gene>
    <name evidence="3" type="ORF">DB30_01346</name>
</gene>
<dbReference type="Proteomes" id="UP000031599">
    <property type="component" value="Unassembled WGS sequence"/>
</dbReference>
<reference evidence="3 4" key="1">
    <citation type="submission" date="2014-12" db="EMBL/GenBank/DDBJ databases">
        <title>Genome assembly of Enhygromyxa salina DSM 15201.</title>
        <authorList>
            <person name="Sharma G."/>
            <person name="Subramanian S."/>
        </authorList>
    </citation>
    <scope>NUCLEOTIDE SEQUENCE [LARGE SCALE GENOMIC DNA]</scope>
    <source>
        <strain evidence="3 4">DSM 15201</strain>
    </source>
</reference>
<keyword evidence="1" id="KW-0812">Transmembrane</keyword>
<dbReference type="RefSeq" id="WP_052547117.1">
    <property type="nucleotide sequence ID" value="NZ_JMCC02000013.1"/>
</dbReference>
<accession>A0A0C2DF30</accession>
<proteinExistence type="predicted"/>
<feature type="transmembrane region" description="Helical" evidence="1">
    <location>
        <begin position="272"/>
        <end position="292"/>
    </location>
</feature>
<evidence type="ECO:0000256" key="2">
    <source>
        <dbReference type="SAM" id="SignalP"/>
    </source>
</evidence>
<dbReference type="EMBL" id="JMCC02000013">
    <property type="protein sequence ID" value="KIG18237.1"/>
    <property type="molecule type" value="Genomic_DNA"/>
</dbReference>
<feature type="transmembrane region" description="Helical" evidence="1">
    <location>
        <begin position="241"/>
        <end position="260"/>
    </location>
</feature>
<feature type="chain" id="PRO_5002164231" description="PEGA domain-containing protein" evidence="2">
    <location>
        <begin position="23"/>
        <end position="313"/>
    </location>
</feature>